<dbReference type="EMBL" id="KZ309543">
    <property type="protein sequence ID" value="KAG8239181.1"/>
    <property type="molecule type" value="Genomic_DNA"/>
</dbReference>
<dbReference type="OrthoDB" id="20238at2759"/>
<evidence type="ECO:0000313" key="1">
    <source>
        <dbReference type="EMBL" id="KAG8239181.1"/>
    </source>
</evidence>
<dbReference type="PANTHER" id="PTHR14416:SF2">
    <property type="entry name" value="PROTEIN NJMU-R1"/>
    <property type="match status" value="1"/>
</dbReference>
<name>A0A8K0P9P3_LADFU</name>
<evidence type="ECO:0000313" key="2">
    <source>
        <dbReference type="Proteomes" id="UP000792457"/>
    </source>
</evidence>
<sequence>MNALKRLLKQSETDHYSLYRACMFLRQSGNSSALLEHVKMEGGSSLDVIRVLENHLTRYTYLGNKCTEPVLG</sequence>
<comment type="caution">
    <text evidence="1">The sequence shown here is derived from an EMBL/GenBank/DDBJ whole genome shotgun (WGS) entry which is preliminary data.</text>
</comment>
<reference evidence="1" key="2">
    <citation type="submission" date="2017-10" db="EMBL/GenBank/DDBJ databases">
        <title>Ladona fulva Genome sequencing and assembly.</title>
        <authorList>
            <person name="Murali S."/>
            <person name="Richards S."/>
            <person name="Bandaranaike D."/>
            <person name="Bellair M."/>
            <person name="Blankenburg K."/>
            <person name="Chao H."/>
            <person name="Dinh H."/>
            <person name="Doddapaneni H."/>
            <person name="Dugan-Rocha S."/>
            <person name="Elkadiri S."/>
            <person name="Gnanaolivu R."/>
            <person name="Hernandez B."/>
            <person name="Skinner E."/>
            <person name="Javaid M."/>
            <person name="Lee S."/>
            <person name="Li M."/>
            <person name="Ming W."/>
            <person name="Munidasa M."/>
            <person name="Muniz J."/>
            <person name="Nguyen L."/>
            <person name="Hughes D."/>
            <person name="Osuji N."/>
            <person name="Pu L.-L."/>
            <person name="Puazo M."/>
            <person name="Qu C."/>
            <person name="Quiroz J."/>
            <person name="Raj R."/>
            <person name="Weissenberger G."/>
            <person name="Xin Y."/>
            <person name="Zou X."/>
            <person name="Han Y."/>
            <person name="Worley K."/>
            <person name="Muzny D."/>
            <person name="Gibbs R."/>
        </authorList>
    </citation>
    <scope>NUCLEOTIDE SEQUENCE</scope>
    <source>
        <strain evidence="1">Sampled in the wild</strain>
    </source>
</reference>
<dbReference type="GO" id="GO:0099041">
    <property type="term" value="P:vesicle tethering to Golgi"/>
    <property type="evidence" value="ECO:0007669"/>
    <property type="project" value="InterPro"/>
</dbReference>
<dbReference type="Proteomes" id="UP000792457">
    <property type="component" value="Unassembled WGS sequence"/>
</dbReference>
<dbReference type="InterPro" id="IPR028280">
    <property type="entry name" value="Njmu-R1"/>
</dbReference>
<protein>
    <submittedName>
        <fullName evidence="1">Uncharacterized protein</fullName>
    </submittedName>
</protein>
<keyword evidence="2" id="KW-1185">Reference proteome</keyword>
<dbReference type="GO" id="GO:0005802">
    <property type="term" value="C:trans-Golgi network"/>
    <property type="evidence" value="ECO:0007669"/>
    <property type="project" value="InterPro"/>
</dbReference>
<dbReference type="PANTHER" id="PTHR14416">
    <property type="entry name" value="PROTEIN NJMU-R1"/>
    <property type="match status" value="1"/>
</dbReference>
<dbReference type="AlphaFoldDB" id="A0A8K0P9P3"/>
<reference evidence="1" key="1">
    <citation type="submission" date="2013-04" db="EMBL/GenBank/DDBJ databases">
        <authorList>
            <person name="Qu J."/>
            <person name="Murali S.C."/>
            <person name="Bandaranaike D."/>
            <person name="Bellair M."/>
            <person name="Blankenburg K."/>
            <person name="Chao H."/>
            <person name="Dinh H."/>
            <person name="Doddapaneni H."/>
            <person name="Downs B."/>
            <person name="Dugan-Rocha S."/>
            <person name="Elkadiri S."/>
            <person name="Gnanaolivu R.D."/>
            <person name="Hernandez B."/>
            <person name="Javaid M."/>
            <person name="Jayaseelan J.C."/>
            <person name="Lee S."/>
            <person name="Li M."/>
            <person name="Ming W."/>
            <person name="Munidasa M."/>
            <person name="Muniz J."/>
            <person name="Nguyen L."/>
            <person name="Ongeri F."/>
            <person name="Osuji N."/>
            <person name="Pu L.-L."/>
            <person name="Puazo M."/>
            <person name="Qu C."/>
            <person name="Quiroz J."/>
            <person name="Raj R."/>
            <person name="Weissenberger G."/>
            <person name="Xin Y."/>
            <person name="Zou X."/>
            <person name="Han Y."/>
            <person name="Richards S."/>
            <person name="Worley K."/>
            <person name="Muzny D."/>
            <person name="Gibbs R."/>
        </authorList>
    </citation>
    <scope>NUCLEOTIDE SEQUENCE</scope>
    <source>
        <strain evidence="1">Sampled in the wild</strain>
    </source>
</reference>
<organism evidence="1 2">
    <name type="scientific">Ladona fulva</name>
    <name type="common">Scarce chaser dragonfly</name>
    <name type="synonym">Libellula fulva</name>
    <dbReference type="NCBI Taxonomy" id="123851"/>
    <lineage>
        <taxon>Eukaryota</taxon>
        <taxon>Metazoa</taxon>
        <taxon>Ecdysozoa</taxon>
        <taxon>Arthropoda</taxon>
        <taxon>Hexapoda</taxon>
        <taxon>Insecta</taxon>
        <taxon>Pterygota</taxon>
        <taxon>Palaeoptera</taxon>
        <taxon>Odonata</taxon>
        <taxon>Epiprocta</taxon>
        <taxon>Anisoptera</taxon>
        <taxon>Libelluloidea</taxon>
        <taxon>Libellulidae</taxon>
        <taxon>Ladona</taxon>
    </lineage>
</organism>
<accession>A0A8K0P9P3</accession>
<proteinExistence type="predicted"/>
<gene>
    <name evidence="1" type="ORF">J437_LFUL018921</name>
</gene>
<dbReference type="Pfam" id="PF15053">
    <property type="entry name" value="Njmu-R1"/>
    <property type="match status" value="1"/>
</dbReference>